<evidence type="ECO:0000256" key="2">
    <source>
        <dbReference type="SAM" id="SignalP"/>
    </source>
</evidence>
<protein>
    <submittedName>
        <fullName evidence="4">OmpA family protein</fullName>
    </submittedName>
</protein>
<dbReference type="GO" id="GO:0016020">
    <property type="term" value="C:membrane"/>
    <property type="evidence" value="ECO:0007669"/>
    <property type="project" value="UniProtKB-UniRule"/>
</dbReference>
<dbReference type="InterPro" id="IPR036737">
    <property type="entry name" value="OmpA-like_sf"/>
</dbReference>
<feature type="domain" description="OmpA-like" evidence="3">
    <location>
        <begin position="281"/>
        <end position="406"/>
    </location>
</feature>
<evidence type="ECO:0000313" key="4">
    <source>
        <dbReference type="EMBL" id="SDJ90905.1"/>
    </source>
</evidence>
<dbReference type="SUPFAM" id="SSF103088">
    <property type="entry name" value="OmpA-like"/>
    <property type="match status" value="3"/>
</dbReference>
<evidence type="ECO:0000259" key="3">
    <source>
        <dbReference type="PROSITE" id="PS51123"/>
    </source>
</evidence>
<keyword evidence="2" id="KW-0732">Signal</keyword>
<sequence>MSSMQNKKHGACAQAYTDNTIMKPQSPAMAMRPLALAVAAILALPLQAQESAAPAVATEPEPAWWEVWKQVPGLTTDVETTAEYTEQPVGNNTETMTLGQPRRQWVQDASMFVEAMEPVVEENAIGPLVYDSVDDEVSEEAVAALRERLAELGDVHNIRLHFIGHTDADPLTSQQLAEYLDKEEFSRARAKLVAEFMQLSLDLPDDSVSFEGRGDAEPAMENITSVGRAQNRRVEVRLSYDELDEESRAEMQRSQAMELNRVKVCRQETVCRLRYVDGSEQRARVKNLVSPLRWQSGQADLPEAFIRRIREVRAQMADRQNLVVHFVGHTDGQALPEGPAELYEDQQALSRAEARRVALAVRDALGLPAYAVTFSGKGATQPIAANDTAKGRALNRRVEVEFWYDDLMETAGDGIQACPENAGAETITIAHESPNTTLPTVRFEQGDPVISAGQLAAIRSVMDEVSDKANVRVSFVGYTDNERMERREAMVYGDDVGLSRARARRVMEQVQEQLSLSDEQVEFEGRGYVQSDDVVSSGFIDMGGARVEVQVLYDELAILAEQDRLAIERIDREAVANNPYALNLMRITVDGSPEYDPYRNSADLQRCTDLALEQANIQFRFDNQKMTPRLNVSAWPTTVRYADDPETEVDDSRVEFRSYTNYPAFIERAEVRVFEEEQSIRDEPVAVVPLDSNGRGGWSADMEAFEAPLKKLQYLLRVYDEDGRYDETKPQTLWLVDQLDPPLQETDPEEELLVGYGENRLARQGIPLDGNSVLVNGAQIPADHTVWVAGRPVPVSESGEFVAEEIFSRGLHTVEVAVLDEQGNGELFLRDLRFRNNDWFTVGIADLTIGLDDTNGPAALVTGDETHYDNSVSYDGRLAFYTSGDFGEGWNLSASADTEEGPVDQLFSNFMEKSPDALFRRLDSDLYYPTFGDDSTVVEDAPTSGKFYVKLSKYDDYGMWGNFKASYTDNELAHIDRALYGANAHFETDDVTSFGEKRFQVDGFSAEPGTIAGRDEFRGTGGSLYFLRHQDILAGSERVRIEVRDKDSGLVLGVKNLTPVIDYDVDYIQGRILLNRPLSAIASDNQLVQDGAYNGNPQYLVTRYEYTPGFEEMDTLAVGGRAHYWLGDYVKLGLSGSQQDEEDNESSLQGVDLTLRASAGSWVKLESATSEGNTLNSVSSYDGGFSFNPAVGDNFNSVDTLNPDPKASANKIEASLHLGDLFEGARGTGTFYHQEREAGFAAPGQLVNQDTVQSGASVNLPIGERFDVGVKTDQREQELGLQTSAVDLSVGYRINERWRVTTGGRADTREDHSPVVAPTQTQGDRTDVAVEAAYNSGADWSAFGFVQRTMEVTGNRDENNRVGVGGAYRVSERLTLDTELSEGDTGTGARLGTDYLVSDRTNVYLNYTLDNERTDTGVRARKGNMSSGFRSRYSDSLSVYGEERYTHGDVSTGLTHALGMDLAPSDRWHYGTSMEAGTLEDPRTGAETQRRAVGANVGYSTQAVRVSSAVEYRTDTMETPVDAETVTESERQTWLMKNNASYQMSPSWRLVAKLNYSDSKSSQGQFYDGKFTEAVMGYAYRPVDNDRLNTLLKYTYFYNVPTAGQVTVENTAAEFIQKSHIFSVDASYDVSRRWTLGAKYAYRLGQLSQDRVDPEFFDSRASLYVLRADWHFVNKWDLLIEGRMLDLPDAQDRRSGALLGVYRHVGKHLKVGAGYNFTDFSDDLTQLDYDSQGVFINVIGKL</sequence>
<name>A0A1G8XLY2_9GAMM</name>
<gene>
    <name evidence="4" type="ORF">SAMN05216212_1131</name>
</gene>
<feature type="domain" description="OmpA-like" evidence="3">
    <location>
        <begin position="117"/>
        <end position="242"/>
    </location>
</feature>
<dbReference type="Proteomes" id="UP000199305">
    <property type="component" value="Unassembled WGS sequence"/>
</dbReference>
<feature type="chain" id="PRO_5011512453" evidence="2">
    <location>
        <begin position="49"/>
        <end position="1742"/>
    </location>
</feature>
<dbReference type="PROSITE" id="PS51123">
    <property type="entry name" value="OMPA_2"/>
    <property type="match status" value="2"/>
</dbReference>
<dbReference type="Gene3D" id="3.30.1330.60">
    <property type="entry name" value="OmpA-like domain"/>
    <property type="match status" value="3"/>
</dbReference>
<keyword evidence="5" id="KW-1185">Reference proteome</keyword>
<feature type="signal peptide" evidence="2">
    <location>
        <begin position="1"/>
        <end position="48"/>
    </location>
</feature>
<dbReference type="CDD" id="cd07185">
    <property type="entry name" value="OmpA_C-like"/>
    <property type="match status" value="1"/>
</dbReference>
<keyword evidence="1" id="KW-0472">Membrane</keyword>
<dbReference type="InterPro" id="IPR050330">
    <property type="entry name" value="Bact_OuterMem_StrucFunc"/>
</dbReference>
<organism evidence="4 5">
    <name type="scientific">Microbulbifer yueqingensis</name>
    <dbReference type="NCBI Taxonomy" id="658219"/>
    <lineage>
        <taxon>Bacteria</taxon>
        <taxon>Pseudomonadati</taxon>
        <taxon>Pseudomonadota</taxon>
        <taxon>Gammaproteobacteria</taxon>
        <taxon>Cellvibrionales</taxon>
        <taxon>Microbulbiferaceae</taxon>
        <taxon>Microbulbifer</taxon>
    </lineage>
</organism>
<dbReference type="InterPro" id="IPR006665">
    <property type="entry name" value="OmpA-like"/>
</dbReference>
<dbReference type="PANTHER" id="PTHR30329:SF21">
    <property type="entry name" value="LIPOPROTEIN YIAD-RELATED"/>
    <property type="match status" value="1"/>
</dbReference>
<reference evidence="5" key="1">
    <citation type="submission" date="2016-10" db="EMBL/GenBank/DDBJ databases">
        <authorList>
            <person name="Varghese N."/>
            <person name="Submissions S."/>
        </authorList>
    </citation>
    <scope>NUCLEOTIDE SEQUENCE [LARGE SCALE GENOMIC DNA]</scope>
    <source>
        <strain evidence="5">CGMCC 1.10658</strain>
    </source>
</reference>
<dbReference type="EMBL" id="FNFH01000002">
    <property type="protein sequence ID" value="SDJ90905.1"/>
    <property type="molecule type" value="Genomic_DNA"/>
</dbReference>
<dbReference type="PANTHER" id="PTHR30329">
    <property type="entry name" value="STATOR ELEMENT OF FLAGELLAR MOTOR COMPLEX"/>
    <property type="match status" value="1"/>
</dbReference>
<dbReference type="SUPFAM" id="SSF56935">
    <property type="entry name" value="Porins"/>
    <property type="match status" value="2"/>
</dbReference>
<evidence type="ECO:0000313" key="5">
    <source>
        <dbReference type="Proteomes" id="UP000199305"/>
    </source>
</evidence>
<dbReference type="STRING" id="658219.SAMN05216212_1131"/>
<accession>A0A1G8XLY2</accession>
<evidence type="ECO:0000256" key="1">
    <source>
        <dbReference type="PROSITE-ProRule" id="PRU00473"/>
    </source>
</evidence>
<proteinExistence type="predicted"/>